<evidence type="ECO:0000313" key="4">
    <source>
        <dbReference type="EMBL" id="GLB50303.1"/>
    </source>
</evidence>
<accession>A0ABQ5MLL2</accession>
<evidence type="ECO:0000256" key="3">
    <source>
        <dbReference type="SAM" id="SignalP"/>
    </source>
</evidence>
<feature type="coiled-coil region" evidence="1">
    <location>
        <begin position="83"/>
        <end position="117"/>
    </location>
</feature>
<organism evidence="4 5">
    <name type="scientific">Neptunitalea lumnitzerae</name>
    <dbReference type="NCBI Taxonomy" id="2965509"/>
    <lineage>
        <taxon>Bacteria</taxon>
        <taxon>Pseudomonadati</taxon>
        <taxon>Bacteroidota</taxon>
        <taxon>Flavobacteriia</taxon>
        <taxon>Flavobacteriales</taxon>
        <taxon>Flavobacteriaceae</taxon>
        <taxon>Neptunitalea</taxon>
    </lineage>
</organism>
<dbReference type="RefSeq" id="WP_281765931.1">
    <property type="nucleotide sequence ID" value="NZ_BRVO01000003.1"/>
</dbReference>
<evidence type="ECO:0008006" key="6">
    <source>
        <dbReference type="Google" id="ProtNLM"/>
    </source>
</evidence>
<dbReference type="Proteomes" id="UP001143543">
    <property type="component" value="Unassembled WGS sequence"/>
</dbReference>
<name>A0ABQ5MLL2_9FLAO</name>
<comment type="caution">
    <text evidence="4">The sequence shown here is derived from an EMBL/GenBank/DDBJ whole genome shotgun (WGS) entry which is preliminary data.</text>
</comment>
<evidence type="ECO:0000256" key="2">
    <source>
        <dbReference type="SAM" id="Phobius"/>
    </source>
</evidence>
<evidence type="ECO:0000256" key="1">
    <source>
        <dbReference type="SAM" id="Coils"/>
    </source>
</evidence>
<evidence type="ECO:0000313" key="5">
    <source>
        <dbReference type="Proteomes" id="UP001143543"/>
    </source>
</evidence>
<gene>
    <name evidence="4" type="ORF">Y10_26710</name>
</gene>
<keyword evidence="1" id="KW-0175">Coiled coil</keyword>
<keyword evidence="2" id="KW-1133">Transmembrane helix</keyword>
<sequence length="208" mass="24156">MKNSSRLVFIFLLFASITFTSNAQDEDEKDLNNGTLEEQFDYVYDKSNKYNYNNKTYKVVRAEWIQSLKSHSLDSLAEVHKSLSASENTIATQKSEIEKLQTNLNNTQATLDTTREEKDSMALLGLQMSKTGYNMLLWGIIAALMIALLIFIYKFKNSHVVTKEAQERLVEVQEEYDNHRSVALEREQKVRRQLQDELNKRKHGNQSH</sequence>
<proteinExistence type="predicted"/>
<keyword evidence="5" id="KW-1185">Reference proteome</keyword>
<feature type="transmembrane region" description="Helical" evidence="2">
    <location>
        <begin position="135"/>
        <end position="153"/>
    </location>
</feature>
<keyword evidence="3" id="KW-0732">Signal</keyword>
<protein>
    <recommendedName>
        <fullName evidence="6">tRNA (Guanine-N1)-methyltransferase</fullName>
    </recommendedName>
</protein>
<keyword evidence="2" id="KW-0812">Transmembrane</keyword>
<feature type="signal peptide" evidence="3">
    <location>
        <begin position="1"/>
        <end position="23"/>
    </location>
</feature>
<reference evidence="4" key="1">
    <citation type="submission" date="2022-07" db="EMBL/GenBank/DDBJ databases">
        <title>Taxonomy of Novel Oxalotrophic and Methylotrophic Bacteria.</title>
        <authorList>
            <person name="Sahin N."/>
            <person name="Tani A."/>
        </authorList>
    </citation>
    <scope>NUCLEOTIDE SEQUENCE</scope>
    <source>
        <strain evidence="4">Y10</strain>
    </source>
</reference>
<keyword evidence="2" id="KW-0472">Membrane</keyword>
<feature type="chain" id="PRO_5045787851" description="tRNA (Guanine-N1)-methyltransferase" evidence="3">
    <location>
        <begin position="24"/>
        <end position="208"/>
    </location>
</feature>
<dbReference type="EMBL" id="BRVO01000003">
    <property type="protein sequence ID" value="GLB50303.1"/>
    <property type="molecule type" value="Genomic_DNA"/>
</dbReference>